<gene>
    <name evidence="3" type="ORF">DKX38_024096</name>
</gene>
<accession>A0A5N5JY54</accession>
<protein>
    <submittedName>
        <fullName evidence="3">Uncharacterized protein</fullName>
    </submittedName>
</protein>
<dbReference type="EMBL" id="VDCV01000016">
    <property type="protein sequence ID" value="KAB5519777.1"/>
    <property type="molecule type" value="Genomic_DNA"/>
</dbReference>
<sequence>MTTIMEGAMKPLVVAFMVLLAMMGVAFSSTNARTLPSPPPPPKSNIDLLSQQESSAFKFMPSSGRRSPPPPSPKSDSDLLSHQEP</sequence>
<evidence type="ECO:0000313" key="3">
    <source>
        <dbReference type="EMBL" id="KAB5519777.1"/>
    </source>
</evidence>
<proteinExistence type="predicted"/>
<feature type="chain" id="PRO_5024401685" evidence="2">
    <location>
        <begin position="29"/>
        <end position="85"/>
    </location>
</feature>
<feature type="region of interest" description="Disordered" evidence="1">
    <location>
        <begin position="30"/>
        <end position="85"/>
    </location>
</feature>
<evidence type="ECO:0000256" key="2">
    <source>
        <dbReference type="SAM" id="SignalP"/>
    </source>
</evidence>
<organism evidence="3 4">
    <name type="scientific">Salix brachista</name>
    <dbReference type="NCBI Taxonomy" id="2182728"/>
    <lineage>
        <taxon>Eukaryota</taxon>
        <taxon>Viridiplantae</taxon>
        <taxon>Streptophyta</taxon>
        <taxon>Embryophyta</taxon>
        <taxon>Tracheophyta</taxon>
        <taxon>Spermatophyta</taxon>
        <taxon>Magnoliopsida</taxon>
        <taxon>eudicotyledons</taxon>
        <taxon>Gunneridae</taxon>
        <taxon>Pentapetalae</taxon>
        <taxon>rosids</taxon>
        <taxon>fabids</taxon>
        <taxon>Malpighiales</taxon>
        <taxon>Salicaceae</taxon>
        <taxon>Saliceae</taxon>
        <taxon>Salix</taxon>
    </lineage>
</organism>
<evidence type="ECO:0000256" key="1">
    <source>
        <dbReference type="SAM" id="MobiDB-lite"/>
    </source>
</evidence>
<evidence type="ECO:0000313" key="4">
    <source>
        <dbReference type="Proteomes" id="UP000326939"/>
    </source>
</evidence>
<feature type="compositionally biased region" description="Basic and acidic residues" evidence="1">
    <location>
        <begin position="75"/>
        <end position="85"/>
    </location>
</feature>
<comment type="caution">
    <text evidence="3">The sequence shown here is derived from an EMBL/GenBank/DDBJ whole genome shotgun (WGS) entry which is preliminary data.</text>
</comment>
<dbReference type="AlphaFoldDB" id="A0A5N5JY54"/>
<reference evidence="4" key="1">
    <citation type="journal article" date="2019" name="Gigascience">
        <title>De novo genome assembly of the endangered Acer yangbiense, a plant species with extremely small populations endemic to Yunnan Province, China.</title>
        <authorList>
            <person name="Yang J."/>
            <person name="Wariss H.M."/>
            <person name="Tao L."/>
            <person name="Zhang R."/>
            <person name="Yun Q."/>
            <person name="Hollingsworth P."/>
            <person name="Dao Z."/>
            <person name="Luo G."/>
            <person name="Guo H."/>
            <person name="Ma Y."/>
            <person name="Sun W."/>
        </authorList>
    </citation>
    <scope>NUCLEOTIDE SEQUENCE [LARGE SCALE GENOMIC DNA]</scope>
    <source>
        <strain evidence="4">cv. br00</strain>
    </source>
</reference>
<keyword evidence="4" id="KW-1185">Reference proteome</keyword>
<name>A0A5N5JY54_9ROSI</name>
<feature type="signal peptide" evidence="2">
    <location>
        <begin position="1"/>
        <end position="28"/>
    </location>
</feature>
<keyword evidence="2" id="KW-0732">Signal</keyword>
<dbReference type="Proteomes" id="UP000326939">
    <property type="component" value="Chromosome 16"/>
</dbReference>